<feature type="domain" description="EGF-like" evidence="3">
    <location>
        <begin position="118"/>
        <end position="156"/>
    </location>
</feature>
<gene>
    <name evidence="4" type="primary">ft_4</name>
    <name evidence="4" type="ORF">E2C01_088895</name>
</gene>
<dbReference type="PROSITE" id="PS50026">
    <property type="entry name" value="EGF_3"/>
    <property type="match status" value="1"/>
</dbReference>
<evidence type="ECO:0000313" key="5">
    <source>
        <dbReference type="Proteomes" id="UP000324222"/>
    </source>
</evidence>
<evidence type="ECO:0000313" key="4">
    <source>
        <dbReference type="EMBL" id="MPC93754.1"/>
    </source>
</evidence>
<name>A0A5B7JN41_PORTR</name>
<keyword evidence="2" id="KW-0245">EGF-like domain</keyword>
<dbReference type="SMART" id="SM00181">
    <property type="entry name" value="EGF"/>
    <property type="match status" value="2"/>
</dbReference>
<sequence length="231" mass="25009">MLIHLLHSDSTLYIQITTTGFLPTVTPPYIFCFLISVECVNDIDCPNDRACVSQKCIDPCLQDSPCASSAKCSVNQHEVECSCSSGEHGDPKVACLAIGCLSNDECPPERACINQKCQDPCKPNPCGLGALCINQDHNFTCSCPLGHHGRPTIACRPPVTACVVDQDCGIGLWDAQMTASAQTCWLAWRDTVLIPVTVERMPSVKLLTIVQCVPVPQTIQEIPILLATLVR</sequence>
<dbReference type="EMBL" id="VSRR010095980">
    <property type="protein sequence ID" value="MPC93754.1"/>
    <property type="molecule type" value="Genomic_DNA"/>
</dbReference>
<organism evidence="4 5">
    <name type="scientific">Portunus trituberculatus</name>
    <name type="common">Swimming crab</name>
    <name type="synonym">Neptunus trituberculatus</name>
    <dbReference type="NCBI Taxonomy" id="210409"/>
    <lineage>
        <taxon>Eukaryota</taxon>
        <taxon>Metazoa</taxon>
        <taxon>Ecdysozoa</taxon>
        <taxon>Arthropoda</taxon>
        <taxon>Crustacea</taxon>
        <taxon>Multicrustacea</taxon>
        <taxon>Malacostraca</taxon>
        <taxon>Eumalacostraca</taxon>
        <taxon>Eucarida</taxon>
        <taxon>Decapoda</taxon>
        <taxon>Pleocyemata</taxon>
        <taxon>Brachyura</taxon>
        <taxon>Eubrachyura</taxon>
        <taxon>Portunoidea</taxon>
        <taxon>Portunidae</taxon>
        <taxon>Portuninae</taxon>
        <taxon>Portunus</taxon>
    </lineage>
</organism>
<dbReference type="PANTHER" id="PTHR22963:SF38">
    <property type="entry name" value="LP13770P"/>
    <property type="match status" value="1"/>
</dbReference>
<dbReference type="AlphaFoldDB" id="A0A5B7JN41"/>
<proteinExistence type="predicted"/>
<dbReference type="SUPFAM" id="SSF57196">
    <property type="entry name" value="EGF/Laminin"/>
    <property type="match status" value="1"/>
</dbReference>
<keyword evidence="1" id="KW-1015">Disulfide bond</keyword>
<protein>
    <submittedName>
        <fullName evidence="4">Cadherin-related tumor suppressor</fullName>
    </submittedName>
</protein>
<reference evidence="4 5" key="1">
    <citation type="submission" date="2019-05" db="EMBL/GenBank/DDBJ databases">
        <title>Another draft genome of Portunus trituberculatus and its Hox gene families provides insights of decapod evolution.</title>
        <authorList>
            <person name="Jeong J.-H."/>
            <person name="Song I."/>
            <person name="Kim S."/>
            <person name="Choi T."/>
            <person name="Kim D."/>
            <person name="Ryu S."/>
            <person name="Kim W."/>
        </authorList>
    </citation>
    <scope>NUCLEOTIDE SEQUENCE [LARGE SCALE GENOMIC DNA]</scope>
    <source>
        <tissue evidence="4">Muscle</tissue>
    </source>
</reference>
<accession>A0A5B7JN41</accession>
<dbReference type="SUPFAM" id="SSF90148">
    <property type="entry name" value="DPY module"/>
    <property type="match status" value="2"/>
</dbReference>
<dbReference type="PROSITE" id="PS00010">
    <property type="entry name" value="ASX_HYDROXYL"/>
    <property type="match status" value="1"/>
</dbReference>
<comment type="caution">
    <text evidence="2">Lacks conserved residue(s) required for the propagation of feature annotation.</text>
</comment>
<evidence type="ECO:0000259" key="3">
    <source>
        <dbReference type="PROSITE" id="PS50026"/>
    </source>
</evidence>
<keyword evidence="5" id="KW-1185">Reference proteome</keyword>
<dbReference type="InterPro" id="IPR048407">
    <property type="entry name" value="Dumpy_DPY"/>
</dbReference>
<evidence type="ECO:0000256" key="1">
    <source>
        <dbReference type="ARBA" id="ARBA00023157"/>
    </source>
</evidence>
<dbReference type="CDD" id="cd00054">
    <property type="entry name" value="EGF_CA"/>
    <property type="match status" value="1"/>
</dbReference>
<evidence type="ECO:0000256" key="2">
    <source>
        <dbReference type="PROSITE-ProRule" id="PRU00076"/>
    </source>
</evidence>
<dbReference type="PANTHER" id="PTHR22963">
    <property type="entry name" value="ENDOGLIN-RELATED"/>
    <property type="match status" value="1"/>
</dbReference>
<dbReference type="InterPro" id="IPR000742">
    <property type="entry name" value="EGF"/>
</dbReference>
<dbReference type="Gene3D" id="2.10.25.10">
    <property type="entry name" value="Laminin"/>
    <property type="match status" value="1"/>
</dbReference>
<comment type="caution">
    <text evidence="4">The sequence shown here is derived from an EMBL/GenBank/DDBJ whole genome shotgun (WGS) entry which is preliminary data.</text>
</comment>
<dbReference type="InterPro" id="IPR000152">
    <property type="entry name" value="EGF-type_Asp/Asn_hydroxyl_site"/>
</dbReference>
<dbReference type="Pfam" id="PF21164">
    <property type="entry name" value="Dumpy_DPY"/>
    <property type="match status" value="2"/>
</dbReference>
<dbReference type="Proteomes" id="UP000324222">
    <property type="component" value="Unassembled WGS sequence"/>
</dbReference>